<evidence type="ECO:0000256" key="1">
    <source>
        <dbReference type="ARBA" id="ARBA00022763"/>
    </source>
</evidence>
<organism evidence="3 4">
    <name type="scientific">Luteolibacter luteus</name>
    <dbReference type="NCBI Taxonomy" id="2728835"/>
    <lineage>
        <taxon>Bacteria</taxon>
        <taxon>Pseudomonadati</taxon>
        <taxon>Verrucomicrobiota</taxon>
        <taxon>Verrucomicrobiia</taxon>
        <taxon>Verrucomicrobiales</taxon>
        <taxon>Verrucomicrobiaceae</taxon>
        <taxon>Luteolibacter</taxon>
    </lineage>
</organism>
<dbReference type="EMBL" id="CP051774">
    <property type="protein sequence ID" value="QJE95062.1"/>
    <property type="molecule type" value="Genomic_DNA"/>
</dbReference>
<keyword evidence="4" id="KW-1185">Reference proteome</keyword>
<accession>A0A858RE93</accession>
<dbReference type="GO" id="GO:0006281">
    <property type="term" value="P:DNA repair"/>
    <property type="evidence" value="ECO:0007669"/>
    <property type="project" value="InterPro"/>
</dbReference>
<keyword evidence="3" id="KW-0808">Transferase</keyword>
<dbReference type="Pfam" id="PF01035">
    <property type="entry name" value="DNA_binding_1"/>
    <property type="match status" value="1"/>
</dbReference>
<dbReference type="RefSeq" id="WP_169453283.1">
    <property type="nucleotide sequence ID" value="NZ_CP051774.1"/>
</dbReference>
<evidence type="ECO:0000313" key="3">
    <source>
        <dbReference type="EMBL" id="QJE95062.1"/>
    </source>
</evidence>
<sequence length="120" mass="13478">MPKSNAAARVRAEVIRVIGLIPKGRFTTYGSIAMHLDVTPRQVASVLSHLDPKESKALPWHRVVAAEGRVSRGMPEELAKKQSARLKKEGMKTDAKGFILNADEHFHVVGLRREIEWDRE</sequence>
<keyword evidence="1" id="KW-0227">DNA damage</keyword>
<proteinExistence type="predicted"/>
<dbReference type="SUPFAM" id="SSF46767">
    <property type="entry name" value="Methylated DNA-protein cysteine methyltransferase, C-terminal domain"/>
    <property type="match status" value="1"/>
</dbReference>
<gene>
    <name evidence="3" type="ORF">HHL09_04500</name>
</gene>
<dbReference type="InterPro" id="IPR014048">
    <property type="entry name" value="MethylDNA_cys_MeTrfase_DNA-bd"/>
</dbReference>
<dbReference type="InterPro" id="IPR036217">
    <property type="entry name" value="MethylDNA_cys_MeTrfase_DNAb"/>
</dbReference>
<reference evidence="3 4" key="1">
    <citation type="submission" date="2020-04" db="EMBL/GenBank/DDBJ databases">
        <title>Luteolibacter sp. G-1-1-1 isolated from soil.</title>
        <authorList>
            <person name="Dahal R.H."/>
        </authorList>
    </citation>
    <scope>NUCLEOTIDE SEQUENCE [LARGE SCALE GENOMIC DNA]</scope>
    <source>
        <strain evidence="3 4">G-1-1-1</strain>
    </source>
</reference>
<feature type="domain" description="Methylated-DNA-[protein]-cysteine S-methyltransferase DNA binding" evidence="2">
    <location>
        <begin position="11"/>
        <end position="90"/>
    </location>
</feature>
<dbReference type="InterPro" id="IPR036388">
    <property type="entry name" value="WH-like_DNA-bd_sf"/>
</dbReference>
<dbReference type="InterPro" id="IPR052520">
    <property type="entry name" value="ATL_DNA_repair"/>
</dbReference>
<dbReference type="GO" id="GO:0032259">
    <property type="term" value="P:methylation"/>
    <property type="evidence" value="ECO:0007669"/>
    <property type="project" value="UniProtKB-KW"/>
</dbReference>
<dbReference type="KEGG" id="luo:HHL09_04500"/>
<dbReference type="PANTHER" id="PTHR42942">
    <property type="entry name" value="6-O-METHYLGUANINE DNA METHYLTRANSFERASE"/>
    <property type="match status" value="1"/>
</dbReference>
<dbReference type="Proteomes" id="UP000501812">
    <property type="component" value="Chromosome"/>
</dbReference>
<dbReference type="PANTHER" id="PTHR42942:SF1">
    <property type="entry name" value="ALKYLTRANSFERASE-LIKE PROTEIN 1"/>
    <property type="match status" value="1"/>
</dbReference>
<dbReference type="AlphaFoldDB" id="A0A858RE93"/>
<evidence type="ECO:0000259" key="2">
    <source>
        <dbReference type="Pfam" id="PF01035"/>
    </source>
</evidence>
<dbReference type="GO" id="GO:0008168">
    <property type="term" value="F:methyltransferase activity"/>
    <property type="evidence" value="ECO:0007669"/>
    <property type="project" value="UniProtKB-KW"/>
</dbReference>
<name>A0A858RE93_9BACT</name>
<evidence type="ECO:0000313" key="4">
    <source>
        <dbReference type="Proteomes" id="UP000501812"/>
    </source>
</evidence>
<dbReference type="Gene3D" id="1.10.10.10">
    <property type="entry name" value="Winged helix-like DNA-binding domain superfamily/Winged helix DNA-binding domain"/>
    <property type="match status" value="1"/>
</dbReference>
<keyword evidence="3" id="KW-0489">Methyltransferase</keyword>
<protein>
    <submittedName>
        <fullName evidence="3">Cysteine methyltransferase</fullName>
    </submittedName>
</protein>